<dbReference type="RefSeq" id="WP_092558411.1">
    <property type="nucleotide sequence ID" value="NZ_FNPZ01000010.1"/>
</dbReference>
<dbReference type="STRING" id="381665.SAMN05216554_0042"/>
<evidence type="ECO:0000313" key="3">
    <source>
        <dbReference type="Proteomes" id="UP000198891"/>
    </source>
</evidence>
<feature type="region of interest" description="Disordered" evidence="1">
    <location>
        <begin position="1"/>
        <end position="21"/>
    </location>
</feature>
<sequence length="498" mass="54059">MSAHAADTDKHRKTERKDAAKAWHTMPVLRAFAPPVETAAQVNEATGEAREIVPWTMPGTRLRTKLSAARRGLYAPALPGAPTSTRQAEILNTAIIGAPTGTNGVVIGRDVLSRTMIAHDPVTAYNASPRLVSSPNVVVIGDVGSGKSSLTKTVYVIRPLLLNKRRAVVFDKKDRGGEGEYGELARAYGHEPIKFAVDGSGTRLNLLDPLISRGTGMVGQMQLLNVVARLAREDQALNEWEEEALRAALRRTVNQYQDGRTPTLADVLPNLSRVADMEDYAGLSSQAIDGLHQAGLSVRFTLNTLLQDYGGLLDGETSKNVDLRGKLTAFDISQLPDQGPAVPAVMAIGHMWLLGRLREDRGWATNCVYEEGWHIAAGPSAQLARANQKLSRGLGLSNVFVFHKGTDIPAGSPGMAMIQEAQTVHVHRQTLREDALWAARTFAFGADTAQQIERLADGHHIFKYSSRPETLVQHIRSPWETQITDTDEAFKAAAGIQG</sequence>
<evidence type="ECO:0000313" key="2">
    <source>
        <dbReference type="EMBL" id="SDZ56497.1"/>
    </source>
</evidence>
<dbReference type="InterPro" id="IPR027417">
    <property type="entry name" value="P-loop_NTPase"/>
</dbReference>
<dbReference type="Proteomes" id="UP000198891">
    <property type="component" value="Unassembled WGS sequence"/>
</dbReference>
<dbReference type="EMBL" id="FNPZ01000010">
    <property type="protein sequence ID" value="SDZ56497.1"/>
    <property type="molecule type" value="Genomic_DNA"/>
</dbReference>
<protein>
    <recommendedName>
        <fullName evidence="4">AAA-like domain-containing protein</fullName>
    </recommendedName>
</protein>
<accession>A0A1H3U2E7</accession>
<evidence type="ECO:0000256" key="1">
    <source>
        <dbReference type="SAM" id="MobiDB-lite"/>
    </source>
</evidence>
<dbReference type="SUPFAM" id="SSF52540">
    <property type="entry name" value="P-loop containing nucleoside triphosphate hydrolases"/>
    <property type="match status" value="1"/>
</dbReference>
<evidence type="ECO:0008006" key="4">
    <source>
        <dbReference type="Google" id="ProtNLM"/>
    </source>
</evidence>
<dbReference type="OrthoDB" id="3972227at2"/>
<dbReference type="AlphaFoldDB" id="A0A1H3U2E7"/>
<gene>
    <name evidence="2" type="ORF">SAMN05216554_0042</name>
</gene>
<reference evidence="2 3" key="1">
    <citation type="submission" date="2016-10" db="EMBL/GenBank/DDBJ databases">
        <authorList>
            <person name="de Groot N.N."/>
        </authorList>
    </citation>
    <scope>NUCLEOTIDE SEQUENCE [LARGE SCALE GENOMIC DNA]</scope>
    <source>
        <strain evidence="2 3">CGMCC 4.3491</strain>
    </source>
</reference>
<name>A0A1H3U2E7_9MICO</name>
<proteinExistence type="predicted"/>
<dbReference type="Gene3D" id="3.40.50.300">
    <property type="entry name" value="P-loop containing nucleotide triphosphate hydrolases"/>
    <property type="match status" value="2"/>
</dbReference>
<keyword evidence="3" id="KW-1185">Reference proteome</keyword>
<organism evidence="2 3">
    <name type="scientific">Herbiconiux ginsengi</name>
    <dbReference type="NCBI Taxonomy" id="381665"/>
    <lineage>
        <taxon>Bacteria</taxon>
        <taxon>Bacillati</taxon>
        <taxon>Actinomycetota</taxon>
        <taxon>Actinomycetes</taxon>
        <taxon>Micrococcales</taxon>
        <taxon>Microbacteriaceae</taxon>
        <taxon>Herbiconiux</taxon>
    </lineage>
</organism>